<gene>
    <name evidence="1" type="ORF">A9Y76_14135</name>
</gene>
<proteinExistence type="predicted"/>
<name>A0A191ZZI5_9RALS</name>
<protein>
    <submittedName>
        <fullName evidence="1">Structural protein P5</fullName>
    </submittedName>
</protein>
<dbReference type="EMBL" id="CP016022">
    <property type="protein sequence ID" value="ANJ73534.1"/>
    <property type="molecule type" value="Genomic_DNA"/>
</dbReference>
<dbReference type="RefSeq" id="WP_064804977.1">
    <property type="nucleotide sequence ID" value="NZ_CP016022.1"/>
</dbReference>
<organism evidence="1 2">
    <name type="scientific">Ralstonia insidiosa</name>
    <dbReference type="NCBI Taxonomy" id="190721"/>
    <lineage>
        <taxon>Bacteria</taxon>
        <taxon>Pseudomonadati</taxon>
        <taxon>Pseudomonadota</taxon>
        <taxon>Betaproteobacteria</taxon>
        <taxon>Burkholderiales</taxon>
        <taxon>Burkholderiaceae</taxon>
        <taxon>Ralstonia</taxon>
    </lineage>
</organism>
<dbReference type="GeneID" id="61527157"/>
<reference evidence="2" key="1">
    <citation type="submission" date="2016-06" db="EMBL/GenBank/DDBJ databases">
        <authorList>
            <person name="Xu Y."/>
            <person name="Nagy A."/>
            <person name="Yan X."/>
            <person name="Kim S.W."/>
            <person name="Haley B."/>
            <person name="Liu N.T."/>
            <person name="Nou X."/>
        </authorList>
    </citation>
    <scope>NUCLEOTIDE SEQUENCE [LARGE SCALE GENOMIC DNA]</scope>
    <source>
        <strain evidence="2">ATCC 49129</strain>
    </source>
</reference>
<evidence type="ECO:0000313" key="2">
    <source>
        <dbReference type="Proteomes" id="UP000078572"/>
    </source>
</evidence>
<dbReference type="OrthoDB" id="192249at2"/>
<accession>A0A191ZZI5</accession>
<keyword evidence="2" id="KW-1185">Reference proteome</keyword>
<dbReference type="AlphaFoldDB" id="A0A191ZZI5"/>
<evidence type="ECO:0000313" key="1">
    <source>
        <dbReference type="EMBL" id="ANJ73534.1"/>
    </source>
</evidence>
<dbReference type="Proteomes" id="UP000078572">
    <property type="component" value="Chromosome 1"/>
</dbReference>
<sequence length="147" mass="16225">MQPRGIRNNNPGNIRWKDDWQGLIPSHMRTDKDFCQFSEPRFGIRAMAVVLLNYRSKTGMPGIGGPGIDTVREVISRWAPPNENDTESYIAAVAQALAVHPDARIDLTDGGTLRCIVSGIIRHENGMQPYSAALIEEGVRLALATLK</sequence>